<dbReference type="Gene3D" id="2.170.270.10">
    <property type="entry name" value="SET domain"/>
    <property type="match status" value="1"/>
</dbReference>
<dbReference type="EMBL" id="ML220137">
    <property type="protein sequence ID" value="TGZ78791.1"/>
    <property type="molecule type" value="Genomic_DNA"/>
</dbReference>
<dbReference type="Proteomes" id="UP000298138">
    <property type="component" value="Unassembled WGS sequence"/>
</dbReference>
<evidence type="ECO:0000313" key="3">
    <source>
        <dbReference type="Proteomes" id="UP000298138"/>
    </source>
</evidence>
<evidence type="ECO:0000259" key="1">
    <source>
        <dbReference type="PROSITE" id="PS50280"/>
    </source>
</evidence>
<dbReference type="OrthoDB" id="5792673at2759"/>
<feature type="non-terminal residue" evidence="2">
    <location>
        <position position="1"/>
    </location>
</feature>
<protein>
    <recommendedName>
        <fullName evidence="1">SET domain-containing protein</fullName>
    </recommendedName>
</protein>
<feature type="non-terminal residue" evidence="2">
    <location>
        <position position="134"/>
    </location>
</feature>
<dbReference type="STRING" id="341454.A0A4S2MNQ4"/>
<gene>
    <name evidence="2" type="ORF">EX30DRAFT_296704</name>
</gene>
<reference evidence="2 3" key="1">
    <citation type="submission" date="2019-04" db="EMBL/GenBank/DDBJ databases">
        <title>Comparative genomics and transcriptomics to analyze fruiting body development in filamentous ascomycetes.</title>
        <authorList>
            <consortium name="DOE Joint Genome Institute"/>
            <person name="Lutkenhaus R."/>
            <person name="Traeger S."/>
            <person name="Breuer J."/>
            <person name="Kuo A."/>
            <person name="Lipzen A."/>
            <person name="Pangilinan J."/>
            <person name="Dilworth D."/>
            <person name="Sandor L."/>
            <person name="Poggeler S."/>
            <person name="Barry K."/>
            <person name="Grigoriev I.V."/>
            <person name="Nowrousian M."/>
        </authorList>
    </citation>
    <scope>NUCLEOTIDE SEQUENCE [LARGE SCALE GENOMIC DNA]</scope>
    <source>
        <strain evidence="2 3">CBS 389.68</strain>
    </source>
</reference>
<dbReference type="SMART" id="SM00317">
    <property type="entry name" value="SET"/>
    <property type="match status" value="1"/>
</dbReference>
<feature type="domain" description="SET" evidence="1">
    <location>
        <begin position="1"/>
        <end position="126"/>
    </location>
</feature>
<organism evidence="2 3">
    <name type="scientific">Ascodesmis nigricans</name>
    <dbReference type="NCBI Taxonomy" id="341454"/>
    <lineage>
        <taxon>Eukaryota</taxon>
        <taxon>Fungi</taxon>
        <taxon>Dikarya</taxon>
        <taxon>Ascomycota</taxon>
        <taxon>Pezizomycotina</taxon>
        <taxon>Pezizomycetes</taxon>
        <taxon>Pezizales</taxon>
        <taxon>Ascodesmidaceae</taxon>
        <taxon>Ascodesmis</taxon>
    </lineage>
</organism>
<dbReference type="InterPro" id="IPR001214">
    <property type="entry name" value="SET_dom"/>
</dbReference>
<accession>A0A4S2MNQ4</accession>
<sequence>IRPIISPTHPAHGQHGLFTTRPIKPHTRILPYHGIYHLSTESDPSSDYDLWVTREWVDPASGETYAVGVDASNAGNEGRFVNDYRGVLRRENARFEIEEGEGGWKRVWVVSTREIQRGEEVCVSYGKGFWEGRR</sequence>
<dbReference type="InParanoid" id="A0A4S2MNQ4"/>
<name>A0A4S2MNQ4_9PEZI</name>
<dbReference type="PROSITE" id="PS50280">
    <property type="entry name" value="SET"/>
    <property type="match status" value="1"/>
</dbReference>
<dbReference type="AlphaFoldDB" id="A0A4S2MNQ4"/>
<keyword evidence="3" id="KW-1185">Reference proteome</keyword>
<dbReference type="SUPFAM" id="SSF82199">
    <property type="entry name" value="SET domain"/>
    <property type="match status" value="1"/>
</dbReference>
<dbReference type="Pfam" id="PF00856">
    <property type="entry name" value="SET"/>
    <property type="match status" value="1"/>
</dbReference>
<proteinExistence type="predicted"/>
<evidence type="ECO:0000313" key="2">
    <source>
        <dbReference type="EMBL" id="TGZ78791.1"/>
    </source>
</evidence>
<dbReference type="InterPro" id="IPR046341">
    <property type="entry name" value="SET_dom_sf"/>
</dbReference>